<dbReference type="PANTHER" id="PTHR44757">
    <property type="entry name" value="DIGUANYLATE CYCLASE DGCP"/>
    <property type="match status" value="1"/>
</dbReference>
<organism evidence="3">
    <name type="scientific">Nakamurella sp. A5-74</name>
    <dbReference type="NCBI Taxonomy" id="3158264"/>
    <lineage>
        <taxon>Bacteria</taxon>
        <taxon>Bacillati</taxon>
        <taxon>Actinomycetota</taxon>
        <taxon>Actinomycetes</taxon>
        <taxon>Nakamurellales</taxon>
        <taxon>Nakamurellaceae</taxon>
        <taxon>Nakamurella</taxon>
    </lineage>
</organism>
<dbReference type="InterPro" id="IPR029787">
    <property type="entry name" value="Nucleotide_cyclase"/>
</dbReference>
<dbReference type="SUPFAM" id="SSF141868">
    <property type="entry name" value="EAL domain-like"/>
    <property type="match status" value="1"/>
</dbReference>
<feature type="domain" description="EAL" evidence="1">
    <location>
        <begin position="511"/>
        <end position="767"/>
    </location>
</feature>
<evidence type="ECO:0000313" key="3">
    <source>
        <dbReference type="EMBL" id="XCG63643.1"/>
    </source>
</evidence>
<dbReference type="SMART" id="SM00065">
    <property type="entry name" value="GAF"/>
    <property type="match status" value="2"/>
</dbReference>
<dbReference type="Pfam" id="PF00990">
    <property type="entry name" value="GGDEF"/>
    <property type="match status" value="1"/>
</dbReference>
<dbReference type="PANTHER" id="PTHR44757:SF2">
    <property type="entry name" value="BIOFILM ARCHITECTURE MAINTENANCE PROTEIN MBAA"/>
    <property type="match status" value="1"/>
</dbReference>
<dbReference type="NCBIfam" id="TIGR00254">
    <property type="entry name" value="GGDEF"/>
    <property type="match status" value="1"/>
</dbReference>
<sequence length="783" mass="83301">MSTVLDPSTSPVPEALARYEILDTVPEAAFDELTAAAARRLGVRHSSLNIVTPTRVWTKSSTHSPGRSVPHHLTFCASVAADRQTVAIDDALTVPRFADHPRVGVPGGMRFYLGAPLIAPDGMVLGALCAWDEEPRAVTEEDIATLEELAGHAMALLELRRSRIQLRNGEALLTATTAVLDLIVSGAPLSDVLDVLARSVEAALPDTVCSVLLLDGVHLHHGAAPTMPAMFRDAVEGAAIGPTVGSCGTAAYTGKTVIVSDIATDPLWDDWRDLALQIGMRACWSVPIIDSTQRVLGSFALYYRTVREPEEEDLKQMTRWVNLAEVAITRAETVAALHDAATQDALTGLSNRTEALRVLDDLTETPDTAAAVLFVDLDQFKFVNDTLGHAAGDEFLVEMAHRIAVCARPQDTVARIGGDEFLLICPDVTSEQQARAIAGEVVAALGHPMPIAGRSISLSVSVGIGLHPPVTGPASEDLIANADLAMYAAKRTGRNSIAVFDEELRLEAADRLSLEADLADALSDGDLTCAYQPIVDMRNGRMVGLEALVRWTSATRGEVPADLLVAAAEDSGQILQLGEVVLRQACAQMARWRELTPGWRTVGIGVNVSPRQLADPEFGRLVHSVLAETGVPPGQLWLEITEGTVVPDPSLAGTTIAHLREAGVRIAIDDFGTGFSSLAQLKDLPADLLKIDRSFVADITSDRAVGGIVEAIMTLADTLGMVVTAEGIETAEQQQALLDRGCLYGQGFLWSRPLAPDDLLAAVVTSPNASVAGNRLTFIPIPS</sequence>
<dbReference type="Pfam" id="PF13185">
    <property type="entry name" value="GAF_2"/>
    <property type="match status" value="1"/>
</dbReference>
<reference evidence="3" key="1">
    <citation type="submission" date="2024-05" db="EMBL/GenBank/DDBJ databases">
        <authorList>
            <person name="Cai S.Y."/>
            <person name="Jin L.M."/>
            <person name="Li H.R."/>
        </authorList>
    </citation>
    <scope>NUCLEOTIDE SEQUENCE</scope>
    <source>
        <strain evidence="3">A5-74</strain>
    </source>
</reference>
<dbReference type="RefSeq" id="WP_353649258.1">
    <property type="nucleotide sequence ID" value="NZ_CP159218.1"/>
</dbReference>
<protein>
    <submittedName>
        <fullName evidence="3">EAL domain-containing protein</fullName>
    </submittedName>
</protein>
<dbReference type="Gene3D" id="3.30.70.270">
    <property type="match status" value="1"/>
</dbReference>
<dbReference type="InterPro" id="IPR001633">
    <property type="entry name" value="EAL_dom"/>
</dbReference>
<dbReference type="PROSITE" id="PS50883">
    <property type="entry name" value="EAL"/>
    <property type="match status" value="1"/>
</dbReference>
<evidence type="ECO:0000259" key="1">
    <source>
        <dbReference type="PROSITE" id="PS50883"/>
    </source>
</evidence>
<accession>A0AAU8DR10</accession>
<dbReference type="PROSITE" id="PS50887">
    <property type="entry name" value="GGDEF"/>
    <property type="match status" value="1"/>
</dbReference>
<dbReference type="AlphaFoldDB" id="A0AAU8DR10"/>
<dbReference type="CDD" id="cd01949">
    <property type="entry name" value="GGDEF"/>
    <property type="match status" value="1"/>
</dbReference>
<dbReference type="InterPro" id="IPR003018">
    <property type="entry name" value="GAF"/>
</dbReference>
<dbReference type="SMART" id="SM00267">
    <property type="entry name" value="GGDEF"/>
    <property type="match status" value="1"/>
</dbReference>
<feature type="domain" description="GGDEF" evidence="2">
    <location>
        <begin position="368"/>
        <end position="502"/>
    </location>
</feature>
<name>A0AAU8DR10_9ACTN</name>
<dbReference type="CDD" id="cd01948">
    <property type="entry name" value="EAL"/>
    <property type="match status" value="1"/>
</dbReference>
<evidence type="ECO:0000259" key="2">
    <source>
        <dbReference type="PROSITE" id="PS50887"/>
    </source>
</evidence>
<dbReference type="SUPFAM" id="SSF55073">
    <property type="entry name" value="Nucleotide cyclase"/>
    <property type="match status" value="1"/>
</dbReference>
<proteinExistence type="predicted"/>
<gene>
    <name evidence="3" type="ORF">ABLG96_21065</name>
</gene>
<dbReference type="InterPro" id="IPR052155">
    <property type="entry name" value="Biofilm_reg_signaling"/>
</dbReference>
<dbReference type="InterPro" id="IPR035919">
    <property type="entry name" value="EAL_sf"/>
</dbReference>
<dbReference type="SUPFAM" id="SSF55781">
    <property type="entry name" value="GAF domain-like"/>
    <property type="match status" value="2"/>
</dbReference>
<dbReference type="EMBL" id="CP159218">
    <property type="protein sequence ID" value="XCG63643.1"/>
    <property type="molecule type" value="Genomic_DNA"/>
</dbReference>
<dbReference type="SMART" id="SM00052">
    <property type="entry name" value="EAL"/>
    <property type="match status" value="1"/>
</dbReference>
<dbReference type="InterPro" id="IPR043128">
    <property type="entry name" value="Rev_trsase/Diguanyl_cyclase"/>
</dbReference>
<dbReference type="Pfam" id="PF01590">
    <property type="entry name" value="GAF"/>
    <property type="match status" value="1"/>
</dbReference>
<dbReference type="InterPro" id="IPR000160">
    <property type="entry name" value="GGDEF_dom"/>
</dbReference>
<dbReference type="Pfam" id="PF00563">
    <property type="entry name" value="EAL"/>
    <property type="match status" value="1"/>
</dbReference>
<dbReference type="InterPro" id="IPR029016">
    <property type="entry name" value="GAF-like_dom_sf"/>
</dbReference>
<dbReference type="Gene3D" id="3.20.20.450">
    <property type="entry name" value="EAL domain"/>
    <property type="match status" value="1"/>
</dbReference>
<dbReference type="Gene3D" id="3.30.450.40">
    <property type="match status" value="2"/>
</dbReference>